<dbReference type="Proteomes" id="UP000192578">
    <property type="component" value="Unassembled WGS sequence"/>
</dbReference>
<dbReference type="AlphaFoldDB" id="A0A9X6NPI8"/>
<proteinExistence type="predicted"/>
<dbReference type="PANTHER" id="PTHR23314">
    <property type="entry name" value="SPERM-ASSOCIATED ANTIGEN 6 ARMADILLO REPEAT-CONTAINING"/>
    <property type="match status" value="1"/>
</dbReference>
<name>A0A9X6NPI8_HYPEX</name>
<dbReference type="SUPFAM" id="SSF48371">
    <property type="entry name" value="ARM repeat"/>
    <property type="match status" value="1"/>
</dbReference>
<sequence>MNGRVLNQRQISQVFEDYHRAQTTFVQTISELASRSKNIEFLQQEGVMALLRPLLLDMRPNIQYMAAMALGRLAENNADLAAGVVTGDILPQVVYGLAKNGTMYRRAACYIMKSIAKHGPELAQSVVASGGAAALVMCLDSPELALREQATEALGCVARHNSQLAQSVVDAGAGPLLVFCLREPEASLKRAAVSTMADICKHSPELAQTIVDTGAVPYMAKMINSDDVRSKRQVFAALSHICKHSLILAEVVMDADVLPNMLVSMRDRDEKVAQNCAGLLREFSKHNEEMAQMVVNSGGIGATVEYLKFHRGPACVPAHMTLGYLASHSETVAAAIILAKALPSLQATLKDNEEESFVKAAAVWAIGQLAGHSSEHATAICSTDIVTIILGFTRGDAGPNSEDLRNKSRKTLKSIIDKCIYLPTLDMLLEQGPPGIKDAVILQYCKILPHDAKSRRAFVVNGGLKYIQQLDVDRGTPLWDAIEAVNACYPPDIVKYFSPGYTEQLLEKVDRFAPNRSDYEKFFQNATQGQSPQLDKSRTDMPAATA</sequence>
<dbReference type="Pfam" id="PF00514">
    <property type="entry name" value="Arm"/>
    <property type="match status" value="1"/>
</dbReference>
<keyword evidence="3" id="KW-1185">Reference proteome</keyword>
<dbReference type="GO" id="GO:0003341">
    <property type="term" value="P:cilium movement"/>
    <property type="evidence" value="ECO:0007669"/>
    <property type="project" value="TreeGrafter"/>
</dbReference>
<accession>A0A9X6NPI8</accession>
<comment type="caution">
    <text evidence="2">The sequence shown here is derived from an EMBL/GenBank/DDBJ whole genome shotgun (WGS) entry which is preliminary data.</text>
</comment>
<dbReference type="GO" id="GO:0015630">
    <property type="term" value="C:microtubule cytoskeleton"/>
    <property type="evidence" value="ECO:0007669"/>
    <property type="project" value="TreeGrafter"/>
</dbReference>
<dbReference type="Gene3D" id="1.25.10.10">
    <property type="entry name" value="Leucine-rich Repeat Variant"/>
    <property type="match status" value="2"/>
</dbReference>
<evidence type="ECO:0000256" key="1">
    <source>
        <dbReference type="SAM" id="MobiDB-lite"/>
    </source>
</evidence>
<gene>
    <name evidence="2" type="ORF">BV898_17898</name>
</gene>
<dbReference type="EMBL" id="MTYJ01000324">
    <property type="protein sequence ID" value="OWA53469.1"/>
    <property type="molecule type" value="Genomic_DNA"/>
</dbReference>
<protein>
    <submittedName>
        <fullName evidence="2">Sperm-associated antigen 6</fullName>
    </submittedName>
</protein>
<feature type="region of interest" description="Disordered" evidence="1">
    <location>
        <begin position="524"/>
        <end position="546"/>
    </location>
</feature>
<evidence type="ECO:0000313" key="3">
    <source>
        <dbReference type="Proteomes" id="UP000192578"/>
    </source>
</evidence>
<reference evidence="3" key="1">
    <citation type="submission" date="2017-01" db="EMBL/GenBank/DDBJ databases">
        <title>Comparative genomics of anhydrobiosis in the tardigrade Hypsibius dujardini.</title>
        <authorList>
            <person name="Yoshida Y."/>
            <person name="Koutsovoulos G."/>
            <person name="Laetsch D."/>
            <person name="Stevens L."/>
            <person name="Kumar S."/>
            <person name="Horikawa D."/>
            <person name="Ishino K."/>
            <person name="Komine S."/>
            <person name="Tomita M."/>
            <person name="Blaxter M."/>
            <person name="Arakawa K."/>
        </authorList>
    </citation>
    <scope>NUCLEOTIDE SEQUENCE [LARGE SCALE GENOMIC DNA]</scope>
    <source>
        <strain evidence="3">Z151</strain>
    </source>
</reference>
<feature type="compositionally biased region" description="Polar residues" evidence="1">
    <location>
        <begin position="524"/>
        <end position="534"/>
    </location>
</feature>
<dbReference type="InterPro" id="IPR000225">
    <property type="entry name" value="Armadillo"/>
</dbReference>
<dbReference type="PANTHER" id="PTHR23314:SF0">
    <property type="entry name" value="SPERM-ASSOCIATED ANTIGEN 6"/>
    <property type="match status" value="1"/>
</dbReference>
<dbReference type="OrthoDB" id="7537227at2759"/>
<organism evidence="2 3">
    <name type="scientific">Hypsibius exemplaris</name>
    <name type="common">Freshwater tardigrade</name>
    <dbReference type="NCBI Taxonomy" id="2072580"/>
    <lineage>
        <taxon>Eukaryota</taxon>
        <taxon>Metazoa</taxon>
        <taxon>Ecdysozoa</taxon>
        <taxon>Tardigrada</taxon>
        <taxon>Eutardigrada</taxon>
        <taxon>Parachela</taxon>
        <taxon>Hypsibioidea</taxon>
        <taxon>Hypsibiidae</taxon>
        <taxon>Hypsibius</taxon>
    </lineage>
</organism>
<dbReference type="InterPro" id="IPR011989">
    <property type="entry name" value="ARM-like"/>
</dbReference>
<dbReference type="SMART" id="SM00185">
    <property type="entry name" value="ARM"/>
    <property type="match status" value="7"/>
</dbReference>
<evidence type="ECO:0000313" key="2">
    <source>
        <dbReference type="EMBL" id="OWA53469.1"/>
    </source>
</evidence>
<dbReference type="GO" id="GO:0008017">
    <property type="term" value="F:microtubule binding"/>
    <property type="evidence" value="ECO:0007669"/>
    <property type="project" value="TreeGrafter"/>
</dbReference>
<dbReference type="InterPro" id="IPR016024">
    <property type="entry name" value="ARM-type_fold"/>
</dbReference>